<protein>
    <recommendedName>
        <fullName evidence="2">SWIM-type domain-containing protein</fullName>
    </recommendedName>
</protein>
<evidence type="ECO:0000313" key="3">
    <source>
        <dbReference type="EMBL" id="RUS90989.1"/>
    </source>
</evidence>
<dbReference type="InterPro" id="IPR052579">
    <property type="entry name" value="Zinc_finger_SWIM"/>
</dbReference>
<keyword evidence="1" id="KW-0863">Zinc-finger</keyword>
<dbReference type="PANTHER" id="PTHR31569:SF4">
    <property type="entry name" value="SWIM-TYPE DOMAIN-CONTAINING PROTEIN"/>
    <property type="match status" value="1"/>
</dbReference>
<evidence type="ECO:0000256" key="1">
    <source>
        <dbReference type="PROSITE-ProRule" id="PRU00325"/>
    </source>
</evidence>
<evidence type="ECO:0000259" key="2">
    <source>
        <dbReference type="PROSITE" id="PS50966"/>
    </source>
</evidence>
<feature type="domain" description="SWIM-type" evidence="2">
    <location>
        <begin position="160"/>
        <end position="194"/>
    </location>
</feature>
<dbReference type="EMBL" id="RQTK01000021">
    <property type="protein sequence ID" value="RUS90989.1"/>
    <property type="molecule type" value="Genomic_DNA"/>
</dbReference>
<dbReference type="PANTHER" id="PTHR31569">
    <property type="entry name" value="SWIM-TYPE DOMAIN-CONTAINING PROTEIN"/>
    <property type="match status" value="1"/>
</dbReference>
<dbReference type="GO" id="GO:0008270">
    <property type="term" value="F:zinc ion binding"/>
    <property type="evidence" value="ECO:0007669"/>
    <property type="project" value="UniProtKB-KW"/>
</dbReference>
<dbReference type="InterPro" id="IPR007527">
    <property type="entry name" value="Znf_SWIM"/>
</dbReference>
<dbReference type="AlphaFoldDB" id="A0A433UAZ4"/>
<sequence>MGLKNTTDARQFKQLEEELESLSPDFFSYYSQQWQPCKDQWASYLRVNVVIFCNDTNNFVESENAKIGRTLCSSISMASAIDLLHSHGILRANDLIQSLTKESVSHAHYRDVQGDFTAVYTAFFPHAAQHMIKNHQKVDEFLVEDVYGVYLVTGKDGARFKVTVNNGVAACHCPFYLQLTLPCVHLMACSKHGMSTALYSADNRWLKSRSYSGSCQEQIRSAVVQEVVPAERRHCRTEAVLSVLSNSLKSCGGKQFQRRLNVIQEVLSLWEGGCDVEVSARSLDEVPLAPGEEVLLASASNVSQASAVEVEYLEVPEVPRATEVKVDCVEVPEVSRATEVKVDCVEVPEVPRATEVKVDCVEVPEVPLASEVKVHCVEVPEVSLASNVDIPCVFGVGVPVVTDVDVTLLSSTSVNQSKERGKKRAAGVSVSLLEAQSLNVLLPKIRPRGRPAKVKTKSIKCQKARPLLFNEDICYICLKTEGENFKASGAGYNDWTRCILCTRRFHAKCIRDDGQEKDNYICRYH</sequence>
<reference evidence="3 4" key="1">
    <citation type="submission" date="2019-01" db="EMBL/GenBank/DDBJ databases">
        <title>A draft genome assembly of the solar-powered sea slug Elysia chlorotica.</title>
        <authorList>
            <person name="Cai H."/>
            <person name="Li Q."/>
            <person name="Fang X."/>
            <person name="Li J."/>
            <person name="Curtis N.E."/>
            <person name="Altenburger A."/>
            <person name="Shibata T."/>
            <person name="Feng M."/>
            <person name="Maeda T."/>
            <person name="Schwartz J.A."/>
            <person name="Shigenobu S."/>
            <person name="Lundholm N."/>
            <person name="Nishiyama T."/>
            <person name="Yang H."/>
            <person name="Hasebe M."/>
            <person name="Li S."/>
            <person name="Pierce S.K."/>
            <person name="Wang J."/>
        </authorList>
    </citation>
    <scope>NUCLEOTIDE SEQUENCE [LARGE SCALE GENOMIC DNA]</scope>
    <source>
        <strain evidence="3">EC2010</strain>
        <tissue evidence="3">Whole organism of an adult</tissue>
    </source>
</reference>
<dbReference type="InterPro" id="IPR011011">
    <property type="entry name" value="Znf_FYVE_PHD"/>
</dbReference>
<organism evidence="3 4">
    <name type="scientific">Elysia chlorotica</name>
    <name type="common">Eastern emerald elysia</name>
    <name type="synonym">Sea slug</name>
    <dbReference type="NCBI Taxonomy" id="188477"/>
    <lineage>
        <taxon>Eukaryota</taxon>
        <taxon>Metazoa</taxon>
        <taxon>Spiralia</taxon>
        <taxon>Lophotrochozoa</taxon>
        <taxon>Mollusca</taxon>
        <taxon>Gastropoda</taxon>
        <taxon>Heterobranchia</taxon>
        <taxon>Euthyneura</taxon>
        <taxon>Panpulmonata</taxon>
        <taxon>Sacoglossa</taxon>
        <taxon>Placobranchoidea</taxon>
        <taxon>Plakobranchidae</taxon>
        <taxon>Elysia</taxon>
    </lineage>
</organism>
<keyword evidence="4" id="KW-1185">Reference proteome</keyword>
<dbReference type="Proteomes" id="UP000271974">
    <property type="component" value="Unassembled WGS sequence"/>
</dbReference>
<keyword evidence="1" id="KW-0862">Zinc</keyword>
<dbReference type="SUPFAM" id="SSF57903">
    <property type="entry name" value="FYVE/PHD zinc finger"/>
    <property type="match status" value="1"/>
</dbReference>
<gene>
    <name evidence="3" type="ORF">EGW08_001293</name>
</gene>
<proteinExistence type="predicted"/>
<dbReference type="OrthoDB" id="92090at2759"/>
<dbReference type="PROSITE" id="PS50966">
    <property type="entry name" value="ZF_SWIM"/>
    <property type="match status" value="1"/>
</dbReference>
<keyword evidence="1" id="KW-0479">Metal-binding</keyword>
<accession>A0A433UAZ4</accession>
<comment type="caution">
    <text evidence="3">The sequence shown here is derived from an EMBL/GenBank/DDBJ whole genome shotgun (WGS) entry which is preliminary data.</text>
</comment>
<evidence type="ECO:0000313" key="4">
    <source>
        <dbReference type="Proteomes" id="UP000271974"/>
    </source>
</evidence>
<name>A0A433UAZ4_ELYCH</name>